<dbReference type="GeneID" id="17323405"/>
<proteinExistence type="predicted"/>
<dbReference type="GO" id="GO:0006396">
    <property type="term" value="P:RNA processing"/>
    <property type="evidence" value="ECO:0007669"/>
    <property type="project" value="TreeGrafter"/>
</dbReference>
<accession>R7QDL7</accession>
<gene>
    <name evidence="5" type="ORF">CHC_T00004005001</name>
</gene>
<dbReference type="OrthoDB" id="4947at2759"/>
<evidence type="ECO:0000256" key="1">
    <source>
        <dbReference type="ARBA" id="ARBA00004604"/>
    </source>
</evidence>
<sequence>MFQPVKAVSKAVRKGGSYQLPATASLFADSPLDVEEKAAKSEVGFLFPNHQEKPQKSTTQGNWKALDESLSGETATALKSPPMSASARRAAETDWHEIPEARMTPQLQNDLRVIENRQHLDPKRFYKSSGSGRRKGQLPSKVHVGTVVVGAHEFYSARLTRKERRRTILDEVMSDGRITNYTKNKFKSIQKARQGNTRVVDPAAKKRRKGRWQ</sequence>
<dbReference type="InterPro" id="IPR039883">
    <property type="entry name" value="Fcf2/DNTTIP2"/>
</dbReference>
<dbReference type="GO" id="GO:0005730">
    <property type="term" value="C:nucleolus"/>
    <property type="evidence" value="ECO:0007669"/>
    <property type="project" value="UniProtKB-SubCell"/>
</dbReference>
<feature type="region of interest" description="Disordered" evidence="3">
    <location>
        <begin position="185"/>
        <end position="213"/>
    </location>
</feature>
<dbReference type="Pfam" id="PF08698">
    <property type="entry name" value="Fcf2"/>
    <property type="match status" value="1"/>
</dbReference>
<evidence type="ECO:0000256" key="3">
    <source>
        <dbReference type="SAM" id="MobiDB-lite"/>
    </source>
</evidence>
<dbReference type="STRING" id="2769.R7QDL7"/>
<keyword evidence="6" id="KW-1185">Reference proteome</keyword>
<reference evidence="6" key="1">
    <citation type="journal article" date="2013" name="Proc. Natl. Acad. Sci. U.S.A.">
        <title>Genome structure and metabolic features in the red seaweed Chondrus crispus shed light on evolution of the Archaeplastida.</title>
        <authorList>
            <person name="Collen J."/>
            <person name="Porcel B."/>
            <person name="Carre W."/>
            <person name="Ball S.G."/>
            <person name="Chaparro C."/>
            <person name="Tonon T."/>
            <person name="Barbeyron T."/>
            <person name="Michel G."/>
            <person name="Noel B."/>
            <person name="Valentin K."/>
            <person name="Elias M."/>
            <person name="Artiguenave F."/>
            <person name="Arun A."/>
            <person name="Aury J.M."/>
            <person name="Barbosa-Neto J.F."/>
            <person name="Bothwell J.H."/>
            <person name="Bouget F.Y."/>
            <person name="Brillet L."/>
            <person name="Cabello-Hurtado F."/>
            <person name="Capella-Gutierrez S."/>
            <person name="Charrier B."/>
            <person name="Cladiere L."/>
            <person name="Cock J.M."/>
            <person name="Coelho S.M."/>
            <person name="Colleoni C."/>
            <person name="Czjzek M."/>
            <person name="Da Silva C."/>
            <person name="Delage L."/>
            <person name="Denoeud F."/>
            <person name="Deschamps P."/>
            <person name="Dittami S.M."/>
            <person name="Gabaldon T."/>
            <person name="Gachon C.M."/>
            <person name="Groisillier A."/>
            <person name="Herve C."/>
            <person name="Jabbari K."/>
            <person name="Katinka M."/>
            <person name="Kloareg B."/>
            <person name="Kowalczyk N."/>
            <person name="Labadie K."/>
            <person name="Leblanc C."/>
            <person name="Lopez P.J."/>
            <person name="McLachlan D.H."/>
            <person name="Meslet-Cladiere L."/>
            <person name="Moustafa A."/>
            <person name="Nehr Z."/>
            <person name="Nyvall Collen P."/>
            <person name="Panaud O."/>
            <person name="Partensky F."/>
            <person name="Poulain J."/>
            <person name="Rensing S.A."/>
            <person name="Rousvoal S."/>
            <person name="Samson G."/>
            <person name="Symeonidi A."/>
            <person name="Weissenbach J."/>
            <person name="Zambounis A."/>
            <person name="Wincker P."/>
            <person name="Boyen C."/>
        </authorList>
    </citation>
    <scope>NUCLEOTIDE SEQUENCE [LARGE SCALE GENOMIC DNA]</scope>
    <source>
        <strain evidence="6">cv. Stackhouse</strain>
    </source>
</reference>
<dbReference type="AlphaFoldDB" id="R7QDL7"/>
<comment type="subcellular location">
    <subcellularLocation>
        <location evidence="1">Nucleus</location>
        <location evidence="1">Nucleolus</location>
    </subcellularLocation>
</comment>
<dbReference type="EMBL" id="HG001750">
    <property type="protein sequence ID" value="CDF35873.1"/>
    <property type="molecule type" value="Genomic_DNA"/>
</dbReference>
<organism evidence="5 6">
    <name type="scientific">Chondrus crispus</name>
    <name type="common">Carrageen Irish moss</name>
    <name type="synonym">Polymorpha crispa</name>
    <dbReference type="NCBI Taxonomy" id="2769"/>
    <lineage>
        <taxon>Eukaryota</taxon>
        <taxon>Rhodophyta</taxon>
        <taxon>Florideophyceae</taxon>
        <taxon>Rhodymeniophycidae</taxon>
        <taxon>Gigartinales</taxon>
        <taxon>Gigartinaceae</taxon>
        <taxon>Chondrus</taxon>
    </lineage>
</organism>
<name>R7QDL7_CHOCR</name>
<evidence type="ECO:0000313" key="6">
    <source>
        <dbReference type="Proteomes" id="UP000012073"/>
    </source>
</evidence>
<dbReference type="PANTHER" id="PTHR21686">
    <property type="entry name" value="DEOXYNUCLEOTIDYLTRANSFERASE TERMINAL-INTERACTING PROTEIN 2"/>
    <property type="match status" value="1"/>
</dbReference>
<dbReference type="KEGG" id="ccp:CHC_T00004005001"/>
<dbReference type="PANTHER" id="PTHR21686:SF12">
    <property type="entry name" value="DEOXYNUCLEOTIDYLTRANSFERASE TERMINAL-INTERACTING PROTEIN 2"/>
    <property type="match status" value="1"/>
</dbReference>
<evidence type="ECO:0000259" key="4">
    <source>
        <dbReference type="Pfam" id="PF08698"/>
    </source>
</evidence>
<feature type="region of interest" description="Disordered" evidence="3">
    <location>
        <begin position="46"/>
        <end position="85"/>
    </location>
</feature>
<dbReference type="Proteomes" id="UP000012073">
    <property type="component" value="Unassembled WGS sequence"/>
</dbReference>
<feature type="domain" description="Fcf2 pre-rRNA processing C-terminal" evidence="4">
    <location>
        <begin position="90"/>
        <end position="185"/>
    </location>
</feature>
<evidence type="ECO:0000256" key="2">
    <source>
        <dbReference type="ARBA" id="ARBA00023242"/>
    </source>
</evidence>
<dbReference type="Gramene" id="CDF35873">
    <property type="protein sequence ID" value="CDF35873"/>
    <property type="gene ID" value="CHC_T00004005001"/>
</dbReference>
<evidence type="ECO:0000313" key="5">
    <source>
        <dbReference type="EMBL" id="CDF35873.1"/>
    </source>
</evidence>
<keyword evidence="2" id="KW-0539">Nucleus</keyword>
<protein>
    <recommendedName>
        <fullName evidence="4">Fcf2 pre-rRNA processing C-terminal domain-containing protein</fullName>
    </recommendedName>
</protein>
<dbReference type="InterPro" id="IPR014810">
    <property type="entry name" value="Fcf2_C"/>
</dbReference>
<dbReference type="GO" id="GO:0003723">
    <property type="term" value="F:RNA binding"/>
    <property type="evidence" value="ECO:0007669"/>
    <property type="project" value="TreeGrafter"/>
</dbReference>
<dbReference type="RefSeq" id="XP_005715692.1">
    <property type="nucleotide sequence ID" value="XM_005715635.1"/>
</dbReference>
<dbReference type="PhylomeDB" id="R7QDL7"/>